<evidence type="ECO:0008006" key="5">
    <source>
        <dbReference type="Google" id="ProtNLM"/>
    </source>
</evidence>
<reference evidence="4" key="1">
    <citation type="journal article" date="2015" name="Nature">
        <title>Complex archaea that bridge the gap between prokaryotes and eukaryotes.</title>
        <authorList>
            <person name="Spang A."/>
            <person name="Saw J.H."/>
            <person name="Jorgensen S.L."/>
            <person name="Zaremba-Niedzwiedzka K."/>
            <person name="Martijn J."/>
            <person name="Lind A.E."/>
            <person name="van Eijk R."/>
            <person name="Schleper C."/>
            <person name="Guy L."/>
            <person name="Ettema T.J."/>
        </authorList>
    </citation>
    <scope>NUCLEOTIDE SEQUENCE</scope>
</reference>
<dbReference type="InterPro" id="IPR040079">
    <property type="entry name" value="Glutathione_S-Trfase"/>
</dbReference>
<sequence>MKVYGRTTSFNVQKVLWFVDELGLSYQHIEVGGRFGGLDSDDFLALNPLQKVPVLVDGDNVIWESHSILRYLAASYGTTDWYYASPYQRSLYERWMDWSQVIFQPAFMATFWGYYRKAQNNRCMEQITRDLQACEQCLQIIEQQLSHAPYLAGGKITLADICVGAILYRLTSQGLAITLPERVTRWFALLKTRAGYQKWIMSDFTELKGREDF</sequence>
<dbReference type="PROSITE" id="PS50404">
    <property type="entry name" value="GST_NTER"/>
    <property type="match status" value="1"/>
</dbReference>
<gene>
    <name evidence="4" type="ORF">LCGC14_1952590</name>
</gene>
<evidence type="ECO:0000259" key="3">
    <source>
        <dbReference type="PROSITE" id="PS50405"/>
    </source>
</evidence>
<proteinExistence type="predicted"/>
<dbReference type="InterPro" id="IPR004045">
    <property type="entry name" value="Glutathione_S-Trfase_N"/>
</dbReference>
<comment type="caution">
    <text evidence="4">The sequence shown here is derived from an EMBL/GenBank/DDBJ whole genome shotgun (WGS) entry which is preliminary data.</text>
</comment>
<dbReference type="Pfam" id="PF13410">
    <property type="entry name" value="GST_C_2"/>
    <property type="match status" value="1"/>
</dbReference>
<evidence type="ECO:0000256" key="1">
    <source>
        <dbReference type="ARBA" id="ARBA00022679"/>
    </source>
</evidence>
<dbReference type="Pfam" id="PF02798">
    <property type="entry name" value="GST_N"/>
    <property type="match status" value="1"/>
</dbReference>
<dbReference type="Gene3D" id="3.40.30.10">
    <property type="entry name" value="Glutaredoxin"/>
    <property type="match status" value="1"/>
</dbReference>
<dbReference type="SFLD" id="SFLDG00358">
    <property type="entry name" value="Main_(cytGST)"/>
    <property type="match status" value="1"/>
</dbReference>
<dbReference type="SFLD" id="SFLDG01150">
    <property type="entry name" value="Main.1:_Beta-like"/>
    <property type="match status" value="1"/>
</dbReference>
<dbReference type="PANTHER" id="PTHR44051:SF19">
    <property type="entry name" value="DISULFIDE-BOND OXIDOREDUCTASE YFCG"/>
    <property type="match status" value="1"/>
</dbReference>
<dbReference type="EMBL" id="LAZR01021347">
    <property type="protein sequence ID" value="KKL85651.1"/>
    <property type="molecule type" value="Genomic_DNA"/>
</dbReference>
<dbReference type="Gene3D" id="1.20.1050.10">
    <property type="match status" value="1"/>
</dbReference>
<dbReference type="PROSITE" id="PS50405">
    <property type="entry name" value="GST_CTER"/>
    <property type="match status" value="1"/>
</dbReference>
<keyword evidence="1" id="KW-0808">Transferase</keyword>
<dbReference type="InterPro" id="IPR010987">
    <property type="entry name" value="Glutathione-S-Trfase_C-like"/>
</dbReference>
<dbReference type="SFLD" id="SFLDS00019">
    <property type="entry name" value="Glutathione_Transferase_(cytos"/>
    <property type="match status" value="1"/>
</dbReference>
<dbReference type="PANTHER" id="PTHR44051">
    <property type="entry name" value="GLUTATHIONE S-TRANSFERASE-RELATED"/>
    <property type="match status" value="1"/>
</dbReference>
<feature type="domain" description="GST N-terminal" evidence="2">
    <location>
        <begin position="1"/>
        <end position="80"/>
    </location>
</feature>
<dbReference type="InterPro" id="IPR036282">
    <property type="entry name" value="Glutathione-S-Trfase_C_sf"/>
</dbReference>
<evidence type="ECO:0000259" key="2">
    <source>
        <dbReference type="PROSITE" id="PS50404"/>
    </source>
</evidence>
<name>A0A0F9G5B7_9ZZZZ</name>
<accession>A0A0F9G5B7</accession>
<dbReference type="SUPFAM" id="SSF47616">
    <property type="entry name" value="GST C-terminal domain-like"/>
    <property type="match status" value="1"/>
</dbReference>
<dbReference type="GO" id="GO:0016740">
    <property type="term" value="F:transferase activity"/>
    <property type="evidence" value="ECO:0007669"/>
    <property type="project" value="UniProtKB-KW"/>
</dbReference>
<dbReference type="FunFam" id="3.40.30.10:FF:000039">
    <property type="entry name" value="Glutathione S-transferase domain"/>
    <property type="match status" value="1"/>
</dbReference>
<evidence type="ECO:0000313" key="4">
    <source>
        <dbReference type="EMBL" id="KKL85651.1"/>
    </source>
</evidence>
<dbReference type="AlphaFoldDB" id="A0A0F9G5B7"/>
<feature type="domain" description="GST C-terminal" evidence="3">
    <location>
        <begin position="85"/>
        <end position="213"/>
    </location>
</feature>
<dbReference type="SUPFAM" id="SSF52833">
    <property type="entry name" value="Thioredoxin-like"/>
    <property type="match status" value="1"/>
</dbReference>
<dbReference type="CDD" id="cd03047">
    <property type="entry name" value="GST_N_2"/>
    <property type="match status" value="1"/>
</dbReference>
<protein>
    <recommendedName>
        <fullName evidence="5">Glutathione S-transferase</fullName>
    </recommendedName>
</protein>
<organism evidence="4">
    <name type="scientific">marine sediment metagenome</name>
    <dbReference type="NCBI Taxonomy" id="412755"/>
    <lineage>
        <taxon>unclassified sequences</taxon>
        <taxon>metagenomes</taxon>
        <taxon>ecological metagenomes</taxon>
    </lineage>
</organism>
<dbReference type="InterPro" id="IPR036249">
    <property type="entry name" value="Thioredoxin-like_sf"/>
</dbReference>